<keyword evidence="3" id="KW-1185">Reference proteome</keyword>
<organism evidence="2 3">
    <name type="scientific">Saliterribacillus persicus</name>
    <dbReference type="NCBI Taxonomy" id="930114"/>
    <lineage>
        <taxon>Bacteria</taxon>
        <taxon>Bacillati</taxon>
        <taxon>Bacillota</taxon>
        <taxon>Bacilli</taxon>
        <taxon>Bacillales</taxon>
        <taxon>Bacillaceae</taxon>
        <taxon>Saliterribacillus</taxon>
    </lineage>
</organism>
<evidence type="ECO:0000313" key="3">
    <source>
        <dbReference type="Proteomes" id="UP000252585"/>
    </source>
</evidence>
<keyword evidence="1" id="KW-1133">Transmembrane helix</keyword>
<evidence type="ECO:0000313" key="2">
    <source>
        <dbReference type="EMBL" id="RCW62762.1"/>
    </source>
</evidence>
<comment type="caution">
    <text evidence="2">The sequence shown here is derived from an EMBL/GenBank/DDBJ whole genome shotgun (WGS) entry which is preliminary data.</text>
</comment>
<sequence>MEFAQSVYLVIVVGLIFLFFISLTVFIRRLLTNYSLRSNEAKDVEKKLDKLIEQNDIIISLLKEKK</sequence>
<keyword evidence="1" id="KW-0472">Membrane</keyword>
<name>A0A368X405_9BACI</name>
<dbReference type="OrthoDB" id="2943972at2"/>
<dbReference type="EMBL" id="QPJJ01000023">
    <property type="protein sequence ID" value="RCW62762.1"/>
    <property type="molecule type" value="Genomic_DNA"/>
</dbReference>
<keyword evidence="1" id="KW-0812">Transmembrane</keyword>
<dbReference type="Proteomes" id="UP000252585">
    <property type="component" value="Unassembled WGS sequence"/>
</dbReference>
<proteinExistence type="predicted"/>
<gene>
    <name evidence="2" type="ORF">DFR57_12332</name>
</gene>
<dbReference type="InterPro" id="IPR025143">
    <property type="entry name" value="DUF4083"/>
</dbReference>
<dbReference type="RefSeq" id="WP_114354512.1">
    <property type="nucleotide sequence ID" value="NZ_QPJJ01000023.1"/>
</dbReference>
<reference evidence="2 3" key="1">
    <citation type="submission" date="2018-07" db="EMBL/GenBank/DDBJ databases">
        <title>Genomic Encyclopedia of Type Strains, Phase IV (KMG-IV): sequencing the most valuable type-strain genomes for metagenomic binning, comparative biology and taxonomic classification.</title>
        <authorList>
            <person name="Goeker M."/>
        </authorList>
    </citation>
    <scope>NUCLEOTIDE SEQUENCE [LARGE SCALE GENOMIC DNA]</scope>
    <source>
        <strain evidence="2 3">DSM 27696</strain>
    </source>
</reference>
<protein>
    <submittedName>
        <fullName evidence="2">Uncharacterized protein DUF4083</fullName>
    </submittedName>
</protein>
<accession>A0A368X405</accession>
<dbReference type="AlphaFoldDB" id="A0A368X405"/>
<dbReference type="Pfam" id="PF13314">
    <property type="entry name" value="DUF4083"/>
    <property type="match status" value="1"/>
</dbReference>
<feature type="transmembrane region" description="Helical" evidence="1">
    <location>
        <begin position="6"/>
        <end position="27"/>
    </location>
</feature>
<evidence type="ECO:0000256" key="1">
    <source>
        <dbReference type="SAM" id="Phobius"/>
    </source>
</evidence>